<dbReference type="OMA" id="CKPSLCW"/>
<evidence type="ECO:0000313" key="5">
    <source>
        <dbReference type="EMBL" id="KLU90616.1"/>
    </source>
</evidence>
<dbReference type="GO" id="GO:0003700">
    <property type="term" value="F:DNA-binding transcription factor activity"/>
    <property type="evidence" value="ECO:0007669"/>
    <property type="project" value="InterPro"/>
</dbReference>
<sequence>MLQLHDSQAPMLVNRHRPAAQGAAPEGVDLHPVLSDTGAPGLPDLRDPSPIPAAETVTPCPKWIERKIDQIDERLGRIEQSIRSLISLIQNGHHAASGALSSGISCGPGGAGSGGLGEEGGECVDDDDEDGYAESPFEGESSITAHTVFASEFLHHAVGRTSLDSSLDPSMHSALSSLQQIVHMQRRTSTMADIRFPNQKPLPKGGLKDLAMPPLRVFTPVSFTLMCSFIGVEEFTEHCRRVYFATEDYSQASFIITMAGLFYILQERACTEQERDPALAADYQRYEAMCRDSLETVLAHFSLIQPAKRENVEALLLGSSYAVEIAKPSLAWQLNCAASQLCLTMGYHRALPAPSESQELPHNRDAYEQSKRLVLFWFTYTLDKGLALRLGRPSVIQDYDITVPWQVGPIREWEEYRDTLNVWIRHARVQGRMYDELYSPAALQRPMDARVRTVVELVAELRELRVLVPALRADDKKPPPDPSKPYETALIDILTKSDDVSFLSSIALCYRAIPPDVPVPAGPGGSVSAGHGHQGRGVSSTFSFECIDAARESMAAHQGCMQMMTESKDMAAAYVHWTILYAPFIPFIVLFCHVIETADMADLGRLHSFTAGLEGLREVSEPISKLHRLCNALSNVANMYLETKKAAAATQAQMGVSGPGGQVVGGGGAPAQDQTMYPVGMEFDMYLRDLGFMPGPNGVPATAADVAGVVSAGAAGGGQMPAAAGGMEMFHNAQLGDWFSTNLSMMGMLERDLSGFSPPNNWPATASPHGQHQ</sequence>
<dbReference type="CDD" id="cd12148">
    <property type="entry name" value="fungal_TF_MHR"/>
    <property type="match status" value="1"/>
</dbReference>
<dbReference type="GO" id="GO:0008270">
    <property type="term" value="F:zinc ion binding"/>
    <property type="evidence" value="ECO:0007669"/>
    <property type="project" value="InterPro"/>
</dbReference>
<accession>A0A0C4ECN7</accession>
<evidence type="ECO:0000313" key="6">
    <source>
        <dbReference type="EnsemblFungi" id="MAPG_10468T0"/>
    </source>
</evidence>
<dbReference type="eggNOG" id="ENOG502RYZ8">
    <property type="taxonomic scope" value="Eukaryota"/>
</dbReference>
<reference evidence="5" key="2">
    <citation type="submission" date="2010-05" db="EMBL/GenBank/DDBJ databases">
        <title>The Genome Sequence of Magnaporthe poae strain ATCC 64411.</title>
        <authorList>
            <consortium name="The Broad Institute Genome Sequencing Platform"/>
            <consortium name="Broad Institute Genome Sequencing Center for Infectious Disease"/>
            <person name="Ma L.-J."/>
            <person name="Dead R."/>
            <person name="Young S."/>
            <person name="Zeng Q."/>
            <person name="Koehrsen M."/>
            <person name="Alvarado L."/>
            <person name="Berlin A."/>
            <person name="Chapman S.B."/>
            <person name="Chen Z."/>
            <person name="Freedman E."/>
            <person name="Gellesch M."/>
            <person name="Goldberg J."/>
            <person name="Griggs A."/>
            <person name="Gujja S."/>
            <person name="Heilman E.R."/>
            <person name="Heiman D."/>
            <person name="Hepburn T."/>
            <person name="Howarth C."/>
            <person name="Jen D."/>
            <person name="Larson L."/>
            <person name="Mehta T."/>
            <person name="Neiman D."/>
            <person name="Pearson M."/>
            <person name="Roberts A."/>
            <person name="Saif S."/>
            <person name="Shea T."/>
            <person name="Shenoy N."/>
            <person name="Sisk P."/>
            <person name="Stolte C."/>
            <person name="Sykes S."/>
            <person name="Walk T."/>
            <person name="White J."/>
            <person name="Yandava C."/>
            <person name="Haas B."/>
            <person name="Nusbaum C."/>
            <person name="Birren B."/>
        </authorList>
    </citation>
    <scope>NUCLEOTIDE SEQUENCE</scope>
    <source>
        <strain evidence="5">ATCC 64411</strain>
    </source>
</reference>
<evidence type="ECO:0000256" key="3">
    <source>
        <dbReference type="SAM" id="Phobius"/>
    </source>
</evidence>
<dbReference type="GO" id="GO:0006351">
    <property type="term" value="P:DNA-templated transcription"/>
    <property type="evidence" value="ECO:0007669"/>
    <property type="project" value="InterPro"/>
</dbReference>
<evidence type="ECO:0000313" key="7">
    <source>
        <dbReference type="Proteomes" id="UP000011715"/>
    </source>
</evidence>
<dbReference type="PANTHER" id="PTHR46910">
    <property type="entry name" value="TRANSCRIPTION FACTOR PDR1"/>
    <property type="match status" value="1"/>
</dbReference>
<protein>
    <submittedName>
        <fullName evidence="5">Fungal specific transcription factor domain-containing protein</fullName>
    </submittedName>
</protein>
<dbReference type="SMART" id="SM00906">
    <property type="entry name" value="Fungal_trans"/>
    <property type="match status" value="1"/>
</dbReference>
<dbReference type="PANTHER" id="PTHR46910:SF5">
    <property type="entry name" value="ZN(II)2CYS6 TRANSCRIPTION FACTOR (EUROFUNG)"/>
    <property type="match status" value="1"/>
</dbReference>
<evidence type="ECO:0000256" key="1">
    <source>
        <dbReference type="ARBA" id="ARBA00023242"/>
    </source>
</evidence>
<proteinExistence type="predicted"/>
<name>A0A0C4ECN7_MAGP6</name>
<dbReference type="OrthoDB" id="103819at2759"/>
<dbReference type="AlphaFoldDB" id="A0A0C4ECN7"/>
<keyword evidence="1" id="KW-0539">Nucleus</keyword>
<feature type="transmembrane region" description="Helical" evidence="3">
    <location>
        <begin position="574"/>
        <end position="595"/>
    </location>
</feature>
<dbReference type="EMBL" id="GL876975">
    <property type="protein sequence ID" value="KLU90616.1"/>
    <property type="molecule type" value="Genomic_DNA"/>
</dbReference>
<dbReference type="GO" id="GO:0003677">
    <property type="term" value="F:DNA binding"/>
    <property type="evidence" value="ECO:0007669"/>
    <property type="project" value="InterPro"/>
</dbReference>
<feature type="region of interest" description="Disordered" evidence="2">
    <location>
        <begin position="36"/>
        <end position="56"/>
    </location>
</feature>
<evidence type="ECO:0000256" key="2">
    <source>
        <dbReference type="SAM" id="MobiDB-lite"/>
    </source>
</evidence>
<reference evidence="6" key="5">
    <citation type="submission" date="2015-06" db="UniProtKB">
        <authorList>
            <consortium name="EnsemblFungi"/>
        </authorList>
    </citation>
    <scope>IDENTIFICATION</scope>
    <source>
        <strain evidence="6">ATCC 64411</strain>
    </source>
</reference>
<keyword evidence="3" id="KW-0472">Membrane</keyword>
<reference evidence="7" key="1">
    <citation type="submission" date="2010-05" db="EMBL/GenBank/DDBJ databases">
        <title>The genome sequence of Magnaporthe poae strain ATCC 64411.</title>
        <authorList>
            <person name="Ma L.-J."/>
            <person name="Dead R."/>
            <person name="Young S."/>
            <person name="Zeng Q."/>
            <person name="Koehrsen M."/>
            <person name="Alvarado L."/>
            <person name="Berlin A."/>
            <person name="Chapman S.B."/>
            <person name="Chen Z."/>
            <person name="Freedman E."/>
            <person name="Gellesch M."/>
            <person name="Goldberg J."/>
            <person name="Griggs A."/>
            <person name="Gujja S."/>
            <person name="Heilman E.R."/>
            <person name="Heiman D."/>
            <person name="Hepburn T."/>
            <person name="Howarth C."/>
            <person name="Jen D."/>
            <person name="Larson L."/>
            <person name="Mehta T."/>
            <person name="Neiman D."/>
            <person name="Pearson M."/>
            <person name="Roberts A."/>
            <person name="Saif S."/>
            <person name="Shea T."/>
            <person name="Shenoy N."/>
            <person name="Sisk P."/>
            <person name="Stolte C."/>
            <person name="Sykes S."/>
            <person name="Walk T."/>
            <person name="White J."/>
            <person name="Yandava C."/>
            <person name="Haas B."/>
            <person name="Nusbaum C."/>
            <person name="Birren B."/>
        </authorList>
    </citation>
    <scope>NUCLEOTIDE SEQUENCE [LARGE SCALE GENOMIC DNA]</scope>
    <source>
        <strain evidence="7">ATCC 64411 / 73-15</strain>
    </source>
</reference>
<dbReference type="InterPro" id="IPR007219">
    <property type="entry name" value="XnlR_reg_dom"/>
</dbReference>
<dbReference type="Pfam" id="PF04082">
    <property type="entry name" value="Fungal_trans"/>
    <property type="match status" value="1"/>
</dbReference>
<dbReference type="InterPro" id="IPR050987">
    <property type="entry name" value="AtrR-like"/>
</dbReference>
<reference evidence="5" key="3">
    <citation type="submission" date="2011-03" db="EMBL/GenBank/DDBJ databases">
        <title>Annotation of Magnaporthe poae ATCC 64411.</title>
        <authorList>
            <person name="Ma L.-J."/>
            <person name="Dead R."/>
            <person name="Young S.K."/>
            <person name="Zeng Q."/>
            <person name="Gargeya S."/>
            <person name="Fitzgerald M."/>
            <person name="Haas B."/>
            <person name="Abouelleil A."/>
            <person name="Alvarado L."/>
            <person name="Arachchi H.M."/>
            <person name="Berlin A."/>
            <person name="Brown A."/>
            <person name="Chapman S.B."/>
            <person name="Chen Z."/>
            <person name="Dunbar C."/>
            <person name="Freedman E."/>
            <person name="Gearin G."/>
            <person name="Gellesch M."/>
            <person name="Goldberg J."/>
            <person name="Griggs A."/>
            <person name="Gujja S."/>
            <person name="Heiman D."/>
            <person name="Howarth C."/>
            <person name="Larson L."/>
            <person name="Lui A."/>
            <person name="MacDonald P.J.P."/>
            <person name="Mehta T."/>
            <person name="Montmayeur A."/>
            <person name="Murphy C."/>
            <person name="Neiman D."/>
            <person name="Pearson M."/>
            <person name="Priest M."/>
            <person name="Roberts A."/>
            <person name="Saif S."/>
            <person name="Shea T."/>
            <person name="Shenoy N."/>
            <person name="Sisk P."/>
            <person name="Stolte C."/>
            <person name="Sykes S."/>
            <person name="Yandava C."/>
            <person name="Wortman J."/>
            <person name="Nusbaum C."/>
            <person name="Birren B."/>
        </authorList>
    </citation>
    <scope>NUCLEOTIDE SEQUENCE</scope>
    <source>
        <strain evidence="5">ATCC 64411</strain>
    </source>
</reference>
<dbReference type="Proteomes" id="UP000011715">
    <property type="component" value="Unassembled WGS sequence"/>
</dbReference>
<feature type="domain" description="Xylanolytic transcriptional activator regulatory" evidence="4">
    <location>
        <begin position="331"/>
        <end position="410"/>
    </location>
</feature>
<dbReference type="STRING" id="644358.A0A0C4ECN7"/>
<evidence type="ECO:0000259" key="4">
    <source>
        <dbReference type="SMART" id="SM00906"/>
    </source>
</evidence>
<dbReference type="VEuPathDB" id="FungiDB:MAPG_10468"/>
<keyword evidence="7" id="KW-1185">Reference proteome</keyword>
<dbReference type="EnsemblFungi" id="MAPG_10468T0">
    <property type="protein sequence ID" value="MAPG_10468T0"/>
    <property type="gene ID" value="MAPG_10468"/>
</dbReference>
<dbReference type="EMBL" id="ADBL01002340">
    <property type="status" value="NOT_ANNOTATED_CDS"/>
    <property type="molecule type" value="Genomic_DNA"/>
</dbReference>
<reference evidence="6" key="4">
    <citation type="journal article" date="2015" name="G3 (Bethesda)">
        <title>Genome sequences of three phytopathogenic species of the Magnaporthaceae family of fungi.</title>
        <authorList>
            <person name="Okagaki L.H."/>
            <person name="Nunes C.C."/>
            <person name="Sailsbery J."/>
            <person name="Clay B."/>
            <person name="Brown D."/>
            <person name="John T."/>
            <person name="Oh Y."/>
            <person name="Young N."/>
            <person name="Fitzgerald M."/>
            <person name="Haas B.J."/>
            <person name="Zeng Q."/>
            <person name="Young S."/>
            <person name="Adiconis X."/>
            <person name="Fan L."/>
            <person name="Levin J.Z."/>
            <person name="Mitchell T.K."/>
            <person name="Okubara P.A."/>
            <person name="Farman M.L."/>
            <person name="Kohn L.M."/>
            <person name="Birren B."/>
            <person name="Ma L.-J."/>
            <person name="Dean R.A."/>
        </authorList>
    </citation>
    <scope>NUCLEOTIDE SEQUENCE</scope>
    <source>
        <strain evidence="6">ATCC 64411 / 73-15</strain>
    </source>
</reference>
<gene>
    <name evidence="5" type="ORF">MAPG_10468</name>
</gene>
<keyword evidence="3" id="KW-0812">Transmembrane</keyword>
<keyword evidence="3" id="KW-1133">Transmembrane helix</keyword>
<organism evidence="6 7">
    <name type="scientific">Magnaporthiopsis poae (strain ATCC 64411 / 73-15)</name>
    <name type="common">Kentucky bluegrass fungus</name>
    <name type="synonym">Magnaporthe poae</name>
    <dbReference type="NCBI Taxonomy" id="644358"/>
    <lineage>
        <taxon>Eukaryota</taxon>
        <taxon>Fungi</taxon>
        <taxon>Dikarya</taxon>
        <taxon>Ascomycota</taxon>
        <taxon>Pezizomycotina</taxon>
        <taxon>Sordariomycetes</taxon>
        <taxon>Sordariomycetidae</taxon>
        <taxon>Magnaporthales</taxon>
        <taxon>Magnaporthaceae</taxon>
        <taxon>Magnaporthiopsis</taxon>
    </lineage>
</organism>